<feature type="compositionally biased region" description="Polar residues" evidence="1">
    <location>
        <begin position="367"/>
        <end position="384"/>
    </location>
</feature>
<sequence length="497" mass="57870">MNTLVNSQITAIDCFLAFLTQRRHKQYDNLGTTAFNFLKSSDYTEINLVLQSLNLNEKITEKHLPRLLKKIFTSFDPMKLGHQAINIISDIKKYNSKIPFMKYDANNELSNFCNEVIISIEHINCSIFIENTNYIIPETQIHPNVTHSSQVPISSTAINQNLNSNRGIPEQLSQIDFSANSLNNAFQHFMKEISSKIELNSENRDKYLIDKMSQMLRDHKRQTTPTEIKDKYYEELNKNFDKIQRFENQLAINSSYLSNDIFPGPLSNDKFPLPMYCDKDDFKDKYYNELIFGFKKDILNFNIDYLNNQINFLKSSNQSLSDKVDEIDENVNDKIQILISKAKSKYESDLTKGMEKINRLISAKNESNNSNDAFPKINNTNSEQTNDKISSSDKNSSNKNYSNNKSQNNNQSKFNNFKSISSKPGVKYHYIHQTGSKNFQNYKHNFYIPYSNNNSNYSNVNNYQQSMHPYSRPNYSHSKQTNYNNYNKTSHLNKPQQ</sequence>
<dbReference type="AlphaFoldDB" id="A0A814KUY5"/>
<name>A0A814KUY5_9BILA</name>
<evidence type="ECO:0000313" key="3">
    <source>
        <dbReference type="Proteomes" id="UP000663879"/>
    </source>
</evidence>
<accession>A0A814KUY5</accession>
<gene>
    <name evidence="2" type="ORF">OXX778_LOCUS18999</name>
</gene>
<evidence type="ECO:0000256" key="1">
    <source>
        <dbReference type="SAM" id="MobiDB-lite"/>
    </source>
</evidence>
<feature type="region of interest" description="Disordered" evidence="1">
    <location>
        <begin position="458"/>
        <end position="497"/>
    </location>
</feature>
<organism evidence="2 3">
    <name type="scientific">Brachionus calyciflorus</name>
    <dbReference type="NCBI Taxonomy" id="104777"/>
    <lineage>
        <taxon>Eukaryota</taxon>
        <taxon>Metazoa</taxon>
        <taxon>Spiralia</taxon>
        <taxon>Gnathifera</taxon>
        <taxon>Rotifera</taxon>
        <taxon>Eurotatoria</taxon>
        <taxon>Monogononta</taxon>
        <taxon>Pseudotrocha</taxon>
        <taxon>Ploima</taxon>
        <taxon>Brachionidae</taxon>
        <taxon>Brachionus</taxon>
    </lineage>
</organism>
<protein>
    <submittedName>
        <fullName evidence="2">Uncharacterized protein</fullName>
    </submittedName>
</protein>
<feature type="compositionally biased region" description="Low complexity" evidence="1">
    <location>
        <begin position="387"/>
        <end position="419"/>
    </location>
</feature>
<feature type="compositionally biased region" description="Polar residues" evidence="1">
    <location>
        <begin position="464"/>
        <end position="497"/>
    </location>
</feature>
<dbReference type="Proteomes" id="UP000663879">
    <property type="component" value="Unassembled WGS sequence"/>
</dbReference>
<comment type="caution">
    <text evidence="2">The sequence shown here is derived from an EMBL/GenBank/DDBJ whole genome shotgun (WGS) entry which is preliminary data.</text>
</comment>
<keyword evidence="3" id="KW-1185">Reference proteome</keyword>
<reference evidence="2" key="1">
    <citation type="submission" date="2021-02" db="EMBL/GenBank/DDBJ databases">
        <authorList>
            <person name="Nowell W R."/>
        </authorList>
    </citation>
    <scope>NUCLEOTIDE SEQUENCE</scope>
    <source>
        <strain evidence="2">Ploen Becks lab</strain>
    </source>
</reference>
<proteinExistence type="predicted"/>
<feature type="region of interest" description="Disordered" evidence="1">
    <location>
        <begin position="367"/>
        <end position="419"/>
    </location>
</feature>
<dbReference type="EMBL" id="CAJNOC010005529">
    <property type="protein sequence ID" value="CAF1054757.1"/>
    <property type="molecule type" value="Genomic_DNA"/>
</dbReference>
<evidence type="ECO:0000313" key="2">
    <source>
        <dbReference type="EMBL" id="CAF1054757.1"/>
    </source>
</evidence>